<feature type="region of interest" description="Disordered" evidence="1">
    <location>
        <begin position="311"/>
        <end position="341"/>
    </location>
</feature>
<accession>A0AAD7DXK1</accession>
<dbReference type="AlphaFoldDB" id="A0AAD7DXK1"/>
<gene>
    <name evidence="2" type="ORF">B0H16DRAFT_1483428</name>
</gene>
<feature type="compositionally biased region" description="Basic and acidic residues" evidence="1">
    <location>
        <begin position="331"/>
        <end position="341"/>
    </location>
</feature>
<evidence type="ECO:0000313" key="3">
    <source>
        <dbReference type="Proteomes" id="UP001215598"/>
    </source>
</evidence>
<protein>
    <submittedName>
        <fullName evidence="2">Uncharacterized protein</fullName>
    </submittedName>
</protein>
<feature type="region of interest" description="Disordered" evidence="1">
    <location>
        <begin position="246"/>
        <end position="289"/>
    </location>
</feature>
<keyword evidence="3" id="KW-1185">Reference proteome</keyword>
<dbReference type="Proteomes" id="UP001215598">
    <property type="component" value="Unassembled WGS sequence"/>
</dbReference>
<reference evidence="2" key="1">
    <citation type="submission" date="2023-03" db="EMBL/GenBank/DDBJ databases">
        <title>Massive genome expansion in bonnet fungi (Mycena s.s.) driven by repeated elements and novel gene families across ecological guilds.</title>
        <authorList>
            <consortium name="Lawrence Berkeley National Laboratory"/>
            <person name="Harder C.B."/>
            <person name="Miyauchi S."/>
            <person name="Viragh M."/>
            <person name="Kuo A."/>
            <person name="Thoen E."/>
            <person name="Andreopoulos B."/>
            <person name="Lu D."/>
            <person name="Skrede I."/>
            <person name="Drula E."/>
            <person name="Henrissat B."/>
            <person name="Morin E."/>
            <person name="Kohler A."/>
            <person name="Barry K."/>
            <person name="LaButti K."/>
            <person name="Morin E."/>
            <person name="Salamov A."/>
            <person name="Lipzen A."/>
            <person name="Mereny Z."/>
            <person name="Hegedus B."/>
            <person name="Baldrian P."/>
            <person name="Stursova M."/>
            <person name="Weitz H."/>
            <person name="Taylor A."/>
            <person name="Grigoriev I.V."/>
            <person name="Nagy L.G."/>
            <person name="Martin F."/>
            <person name="Kauserud H."/>
        </authorList>
    </citation>
    <scope>NUCLEOTIDE SEQUENCE</scope>
    <source>
        <strain evidence="2">CBHHK182m</strain>
    </source>
</reference>
<feature type="compositionally biased region" description="Polar residues" evidence="1">
    <location>
        <begin position="255"/>
        <end position="268"/>
    </location>
</feature>
<evidence type="ECO:0000313" key="2">
    <source>
        <dbReference type="EMBL" id="KAJ7701633.1"/>
    </source>
</evidence>
<name>A0AAD7DXK1_9AGAR</name>
<evidence type="ECO:0000256" key="1">
    <source>
        <dbReference type="SAM" id="MobiDB-lite"/>
    </source>
</evidence>
<comment type="caution">
    <text evidence="2">The sequence shown here is derived from an EMBL/GenBank/DDBJ whole genome shotgun (WGS) entry which is preliminary data.</text>
</comment>
<dbReference type="EMBL" id="JARKIB010000529">
    <property type="protein sequence ID" value="KAJ7701633.1"/>
    <property type="molecule type" value="Genomic_DNA"/>
</dbReference>
<sequence>MWLGRLAQNKEANTWFTVRQGAAGPAGHTLPDMCPVAILLQNCSSKKYMEVVSWLFNPNHLREFLDENQARCIVPAGNSERPKRPELVKGRGRGVSKDKLRQSCKGQRLVRRVRGCQLTGAFLRVYLLRSFELSVRGRALLSYGLVWDVDERHTGHPEAALVLGLLGDDLRHIRPPHGAPAARAQTAVPGPKYTKTIAHSPRCRLCTTVHTSTVSWALVKPYHHLRTQPLLLLSTARIRPVCPQSDERVAAPPHTNASIPCDTASTVDSPHPVSHPVSPPAPETRKRNEVDVYTSGTRAWHRPCLHPQRWGCVDGTSTEQYPPSRLRRPQITKEKERHAPS</sequence>
<proteinExistence type="predicted"/>
<organism evidence="2 3">
    <name type="scientific">Mycena metata</name>
    <dbReference type="NCBI Taxonomy" id="1033252"/>
    <lineage>
        <taxon>Eukaryota</taxon>
        <taxon>Fungi</taxon>
        <taxon>Dikarya</taxon>
        <taxon>Basidiomycota</taxon>
        <taxon>Agaricomycotina</taxon>
        <taxon>Agaricomycetes</taxon>
        <taxon>Agaricomycetidae</taxon>
        <taxon>Agaricales</taxon>
        <taxon>Marasmiineae</taxon>
        <taxon>Mycenaceae</taxon>
        <taxon>Mycena</taxon>
    </lineage>
</organism>